<comment type="caution">
    <text evidence="2">The sequence shown here is derived from an EMBL/GenBank/DDBJ whole genome shotgun (WGS) entry which is preliminary data.</text>
</comment>
<keyword evidence="1" id="KW-0175">Coiled coil</keyword>
<evidence type="ECO:0000313" key="3">
    <source>
        <dbReference type="Proteomes" id="UP001633002"/>
    </source>
</evidence>
<proteinExistence type="predicted"/>
<evidence type="ECO:0000256" key="1">
    <source>
        <dbReference type="SAM" id="Coils"/>
    </source>
</evidence>
<feature type="coiled-coil region" evidence="1">
    <location>
        <begin position="51"/>
        <end position="88"/>
    </location>
</feature>
<name>A0ABD3I2W6_9MARC</name>
<keyword evidence="3" id="KW-1185">Reference proteome</keyword>
<gene>
    <name evidence="2" type="ORF">R1sor_011989</name>
</gene>
<sequence>MRLQQCPEGYSRTFFLTIQNTPMEARRWGEDPQQEDETNRERLMSWLEEVVVQLRDQVSALREDNDKMMNLAKIKRDLERKLLRASREIGKPSVLSEVLHEGVDLVMSLSDDEVEDETFCVDSATPSDDKETSSFARLDDGWKYRLVIVPVRFCVYQ</sequence>
<organism evidence="2 3">
    <name type="scientific">Riccia sorocarpa</name>
    <dbReference type="NCBI Taxonomy" id="122646"/>
    <lineage>
        <taxon>Eukaryota</taxon>
        <taxon>Viridiplantae</taxon>
        <taxon>Streptophyta</taxon>
        <taxon>Embryophyta</taxon>
        <taxon>Marchantiophyta</taxon>
        <taxon>Marchantiopsida</taxon>
        <taxon>Marchantiidae</taxon>
        <taxon>Marchantiales</taxon>
        <taxon>Ricciaceae</taxon>
        <taxon>Riccia</taxon>
    </lineage>
</organism>
<dbReference type="AlphaFoldDB" id="A0ABD3I2W6"/>
<dbReference type="EMBL" id="JBJQOH010000002">
    <property type="protein sequence ID" value="KAL3697913.1"/>
    <property type="molecule type" value="Genomic_DNA"/>
</dbReference>
<accession>A0ABD3I2W6</accession>
<protein>
    <submittedName>
        <fullName evidence="2">Uncharacterized protein</fullName>
    </submittedName>
</protein>
<evidence type="ECO:0000313" key="2">
    <source>
        <dbReference type="EMBL" id="KAL3697913.1"/>
    </source>
</evidence>
<reference evidence="2 3" key="1">
    <citation type="submission" date="2024-09" db="EMBL/GenBank/DDBJ databases">
        <title>Chromosome-scale assembly of Riccia sorocarpa.</title>
        <authorList>
            <person name="Paukszto L."/>
        </authorList>
    </citation>
    <scope>NUCLEOTIDE SEQUENCE [LARGE SCALE GENOMIC DNA]</scope>
    <source>
        <strain evidence="2">LP-2024</strain>
        <tissue evidence="2">Aerial parts of the thallus</tissue>
    </source>
</reference>
<dbReference type="Proteomes" id="UP001633002">
    <property type="component" value="Unassembled WGS sequence"/>
</dbReference>